<dbReference type="AlphaFoldDB" id="A0A1F7F8F3"/>
<comment type="caution">
    <text evidence="1">The sequence shown here is derived from an EMBL/GenBank/DDBJ whole genome shotgun (WGS) entry which is preliminary data.</text>
</comment>
<proteinExistence type="predicted"/>
<organism evidence="1 2">
    <name type="scientific">Candidatus Raymondbacteria bacterium RIFOXYD12_FULL_49_13</name>
    <dbReference type="NCBI Taxonomy" id="1817890"/>
    <lineage>
        <taxon>Bacteria</taxon>
        <taxon>Raymondiibacteriota</taxon>
    </lineage>
</organism>
<dbReference type="InterPro" id="IPR026444">
    <property type="entry name" value="Secre_tail"/>
</dbReference>
<dbReference type="Gene3D" id="2.60.40.4070">
    <property type="match status" value="1"/>
</dbReference>
<accession>A0A1F7F8F3</accession>
<dbReference type="NCBIfam" id="TIGR04183">
    <property type="entry name" value="Por_Secre_tail"/>
    <property type="match status" value="1"/>
</dbReference>
<sequence length="316" mass="35150">MDSIGNFNNILSNQAGWSSDEFEVLLKDNIPANTTASFDLIITDELVIGGPWVSSFTIPLTPFIIPRVLIDDDNNPDSRGNNNDIIEPNEIGELIPIISNMSGDSFYNVYGRLFSSTPNISIWNNRQGSTEMVYDSSRYNVTFGNQIKITPLQANIVPEVDYVFSYNNQVTYLTRFTLAVTGYLNEVPGVSWDVNGIKHKWGIPFVLNSGYPDTIRVEDVPDISLIELSVTVSPNPANPTVNLSIGIPFAFKQGVSVQIVGINGKAIKTWQLSGIGYHNFTWDARDRQNRCLSSGMYMLRVIGGTKILQKKLMLLK</sequence>
<name>A0A1F7F8F3_UNCRA</name>
<evidence type="ECO:0000313" key="2">
    <source>
        <dbReference type="Proteomes" id="UP000179243"/>
    </source>
</evidence>
<dbReference type="EMBL" id="MFYX01000102">
    <property type="protein sequence ID" value="OGK02796.1"/>
    <property type="molecule type" value="Genomic_DNA"/>
</dbReference>
<evidence type="ECO:0000313" key="1">
    <source>
        <dbReference type="EMBL" id="OGK02796.1"/>
    </source>
</evidence>
<gene>
    <name evidence="1" type="ORF">A2519_07590</name>
</gene>
<reference evidence="1 2" key="1">
    <citation type="journal article" date="2016" name="Nat. Commun.">
        <title>Thousands of microbial genomes shed light on interconnected biogeochemical processes in an aquifer system.</title>
        <authorList>
            <person name="Anantharaman K."/>
            <person name="Brown C.T."/>
            <person name="Hug L.A."/>
            <person name="Sharon I."/>
            <person name="Castelle C.J."/>
            <person name="Probst A.J."/>
            <person name="Thomas B.C."/>
            <person name="Singh A."/>
            <person name="Wilkins M.J."/>
            <person name="Karaoz U."/>
            <person name="Brodie E.L."/>
            <person name="Williams K.H."/>
            <person name="Hubbard S.S."/>
            <person name="Banfield J.F."/>
        </authorList>
    </citation>
    <scope>NUCLEOTIDE SEQUENCE [LARGE SCALE GENOMIC DNA]</scope>
</reference>
<protein>
    <submittedName>
        <fullName evidence="1">Uncharacterized protein</fullName>
    </submittedName>
</protein>
<dbReference type="Proteomes" id="UP000179243">
    <property type="component" value="Unassembled WGS sequence"/>
</dbReference>